<dbReference type="Pfam" id="PF03223">
    <property type="entry name" value="V-ATPase_C"/>
    <property type="match status" value="1"/>
</dbReference>
<accession>A0AAV2JDR4</accession>
<evidence type="ECO:0000256" key="2">
    <source>
        <dbReference type="ARBA" id="ARBA00022448"/>
    </source>
</evidence>
<dbReference type="Proteomes" id="UP001497482">
    <property type="component" value="Chromosome 12"/>
</dbReference>
<name>A0AAV2JDR4_KNICA</name>
<comment type="subunit">
    <text evidence="6">V-ATPase is a heteromultimeric enzyme made up of two complexes: the ATP-hydrolytic V1 complex and the proton translocation V0 complex. The V1 complex consists of three catalytic AB heterodimers that form a heterohexamer, three peripheral stalks each consisting of EG heterodimers, one central rotor including subunits D and F, and the regulatory subunits C and H. The proton translocation complex V0 consists of the proton transport subunit a, a ring of proteolipid subunits c9c'', rotary subunit d, subunits e and f, and two accessory subunits.</text>
</comment>
<comment type="similarity">
    <text evidence="1 6">Belongs to the V-ATPase C subunit family.</text>
</comment>
<evidence type="ECO:0000313" key="8">
    <source>
        <dbReference type="Proteomes" id="UP001497482"/>
    </source>
</evidence>
<keyword evidence="4 6" id="KW-0406">Ion transport</keyword>
<evidence type="ECO:0000313" key="7">
    <source>
        <dbReference type="EMBL" id="CAL1574656.1"/>
    </source>
</evidence>
<dbReference type="GO" id="GO:0000221">
    <property type="term" value="C:vacuolar proton-transporting V-type ATPase, V1 domain"/>
    <property type="evidence" value="ECO:0007669"/>
    <property type="project" value="TreeGrafter"/>
</dbReference>
<dbReference type="InterPro" id="IPR004907">
    <property type="entry name" value="ATPase_V1-cplx_csu"/>
</dbReference>
<gene>
    <name evidence="7" type="ORF">KC01_LOCUS6359</name>
</gene>
<dbReference type="EMBL" id="OZ035834">
    <property type="protein sequence ID" value="CAL1574656.1"/>
    <property type="molecule type" value="Genomic_DNA"/>
</dbReference>
<proteinExistence type="inferred from homology"/>
<reference evidence="7 8" key="1">
    <citation type="submission" date="2024-04" db="EMBL/GenBank/DDBJ databases">
        <authorList>
            <person name="Waldvogel A.-M."/>
            <person name="Schoenle A."/>
        </authorList>
    </citation>
    <scope>NUCLEOTIDE SEQUENCE [LARGE SCALE GENOMIC DNA]</scope>
</reference>
<dbReference type="PANTHER" id="PTHR10137">
    <property type="entry name" value="V-TYPE PROTON ATPASE SUBUNIT C"/>
    <property type="match status" value="1"/>
</dbReference>
<dbReference type="AlphaFoldDB" id="A0AAV2JDR4"/>
<dbReference type="CDD" id="cd14785">
    <property type="entry name" value="V-ATPase_C"/>
    <property type="match status" value="1"/>
</dbReference>
<organism evidence="7 8">
    <name type="scientific">Knipowitschia caucasica</name>
    <name type="common">Caucasian dwarf goby</name>
    <name type="synonym">Pomatoschistus caucasicus</name>
    <dbReference type="NCBI Taxonomy" id="637954"/>
    <lineage>
        <taxon>Eukaryota</taxon>
        <taxon>Metazoa</taxon>
        <taxon>Chordata</taxon>
        <taxon>Craniata</taxon>
        <taxon>Vertebrata</taxon>
        <taxon>Euteleostomi</taxon>
        <taxon>Actinopterygii</taxon>
        <taxon>Neopterygii</taxon>
        <taxon>Teleostei</taxon>
        <taxon>Neoteleostei</taxon>
        <taxon>Acanthomorphata</taxon>
        <taxon>Gobiaria</taxon>
        <taxon>Gobiiformes</taxon>
        <taxon>Gobioidei</taxon>
        <taxon>Gobiidae</taxon>
        <taxon>Gobiinae</taxon>
        <taxon>Knipowitschia</taxon>
    </lineage>
</organism>
<sequence>MSDFWLISVPLDKTSLTNIEKLKRSIIKTNQASCCKFLIPDLKVGILDSLVSVSDDLSGLDTLTESVLKKIGQCMKEVMEFSCDKKLEKSLANGEHMNEKSHVSPVESYFQSLQVDLVAYVTRFQWDKAKFSTSLPLSALTDIIHKEVALVETELKSRSSSYNSLKSNLQNLESKHQGSLQSRCLNNFVRKEDLVVSEYLTTLLVIVNRRLYEDAEAGIFSVTLFKRAVSQFKAKAQESKFTVREYHVELEEQQLRDLQTLRAQRKEQRGIFVCWLKVNFRQLFVSWIHLKALRVFVESVLRYGLPVNFQALLLQMDKKRSKQMREELASLFVHLDPSAMTTKTEVHTLPSAVTAKTEAHTHTSVVTTKTEVHTHPSVMTTKTEVHTLPSAVTTKTEVHTLPSAMTTTKTEVHTHPSAVTAKTEVHTLPSAVTAKTEAHTHTSAVTTKTEVHTLPSAVTAKTEAHTHTSVVTTKTEVHTHPSAMTTKTEVHTHPSAVTTKTEVSCDLPGLCLQEYFSYISVHINTTVLELR</sequence>
<keyword evidence="2 6" id="KW-0813">Transport</keyword>
<evidence type="ECO:0000256" key="3">
    <source>
        <dbReference type="ARBA" id="ARBA00022781"/>
    </source>
</evidence>
<dbReference type="InterPro" id="IPR036132">
    <property type="entry name" value="Vac_ATP_synth_c_sf"/>
</dbReference>
<dbReference type="GO" id="GO:0046961">
    <property type="term" value="F:proton-transporting ATPase activity, rotational mechanism"/>
    <property type="evidence" value="ECO:0007669"/>
    <property type="project" value="InterPro"/>
</dbReference>
<dbReference type="GO" id="GO:0005765">
    <property type="term" value="C:lysosomal membrane"/>
    <property type="evidence" value="ECO:0007669"/>
    <property type="project" value="TreeGrafter"/>
</dbReference>
<evidence type="ECO:0000256" key="1">
    <source>
        <dbReference type="ARBA" id="ARBA00006138"/>
    </source>
</evidence>
<dbReference type="Gene3D" id="1.20.1460.10">
    <property type="entry name" value="subunit c (vma5p) of the yeast v-atpase, domain 2"/>
    <property type="match status" value="1"/>
</dbReference>
<dbReference type="SUPFAM" id="SSF118203">
    <property type="entry name" value="Vacuolar ATP synthase subunit C"/>
    <property type="match status" value="1"/>
</dbReference>
<protein>
    <recommendedName>
        <fullName evidence="6">V-type proton ATPase subunit C</fullName>
    </recommendedName>
</protein>
<evidence type="ECO:0000256" key="6">
    <source>
        <dbReference type="RuleBase" id="RU364010"/>
    </source>
</evidence>
<dbReference type="PANTHER" id="PTHR10137:SF4">
    <property type="entry name" value="V-TYPE PROTON ATPASE SUBUNIT C 2"/>
    <property type="match status" value="1"/>
</dbReference>
<evidence type="ECO:0000256" key="4">
    <source>
        <dbReference type="ARBA" id="ARBA00023065"/>
    </source>
</evidence>
<keyword evidence="3 6" id="KW-0375">Hydrogen ion transport</keyword>
<evidence type="ECO:0000256" key="5">
    <source>
        <dbReference type="ARBA" id="ARBA00046006"/>
    </source>
</evidence>
<comment type="function">
    <text evidence="5 6">Subunit of the V1 complex of vacuolar(H+)-ATPase (V-ATPase), a multisubunit enzyme composed of a peripheral complex (V1) that hydrolyzes ATP and a membrane integral complex (V0) that translocates protons. V-ATPase is responsible for acidifying and maintaining the pH of intracellular compartments and in some cell types, is targeted to the plasma membrane, where it is responsible for acidifying the extracellular environment. Subunit C is necessary for the assembly of the catalytic sector of the enzyme and is likely to have a specific function in its catalytic activity.</text>
</comment>
<keyword evidence="8" id="KW-1185">Reference proteome</keyword>